<feature type="compositionally biased region" description="Basic and acidic residues" evidence="4">
    <location>
        <begin position="179"/>
        <end position="189"/>
    </location>
</feature>
<gene>
    <name evidence="6" type="ORF">PIB30_032001</name>
</gene>
<comment type="subcellular location">
    <subcellularLocation>
        <location evidence="1">Nucleus</location>
    </subcellularLocation>
</comment>
<dbReference type="Proteomes" id="UP001341840">
    <property type="component" value="Unassembled WGS sequence"/>
</dbReference>
<feature type="region of interest" description="Disordered" evidence="4">
    <location>
        <begin position="333"/>
        <end position="352"/>
    </location>
</feature>
<evidence type="ECO:0000259" key="5">
    <source>
        <dbReference type="PROSITE" id="PS50102"/>
    </source>
</evidence>
<proteinExistence type="predicted"/>
<dbReference type="CDD" id="cd00590">
    <property type="entry name" value="RRM_SF"/>
    <property type="match status" value="2"/>
</dbReference>
<keyword evidence="2" id="KW-0539">Nucleus</keyword>
<accession>A0ABU6VA33</accession>
<dbReference type="InterPro" id="IPR000504">
    <property type="entry name" value="RRM_dom"/>
</dbReference>
<dbReference type="InterPro" id="IPR012677">
    <property type="entry name" value="Nucleotide-bd_a/b_plait_sf"/>
</dbReference>
<keyword evidence="3" id="KW-0694">RNA-binding</keyword>
<dbReference type="Gene3D" id="3.30.70.330">
    <property type="match status" value="2"/>
</dbReference>
<dbReference type="PANTHER" id="PTHR48033:SF10">
    <property type="entry name" value="RNA-BINDING PROTEIN SQUID"/>
    <property type="match status" value="1"/>
</dbReference>
<evidence type="ECO:0000313" key="7">
    <source>
        <dbReference type="Proteomes" id="UP001341840"/>
    </source>
</evidence>
<evidence type="ECO:0000256" key="3">
    <source>
        <dbReference type="PROSITE-ProRule" id="PRU00176"/>
    </source>
</evidence>
<protein>
    <recommendedName>
        <fullName evidence="5">RRM domain-containing protein</fullName>
    </recommendedName>
</protein>
<feature type="region of interest" description="Disordered" evidence="4">
    <location>
        <begin position="179"/>
        <end position="217"/>
    </location>
</feature>
<dbReference type="PANTHER" id="PTHR48033">
    <property type="entry name" value="RNA-BINDING (RRM/RBD/RNP MOTIFS) FAMILY PROTEIN"/>
    <property type="match status" value="1"/>
</dbReference>
<dbReference type="EMBL" id="JASCZI010151174">
    <property type="protein sequence ID" value="MED6170542.1"/>
    <property type="molecule type" value="Genomic_DNA"/>
</dbReference>
<dbReference type="InterPro" id="IPR035979">
    <property type="entry name" value="RBD_domain_sf"/>
</dbReference>
<evidence type="ECO:0000256" key="1">
    <source>
        <dbReference type="ARBA" id="ARBA00004123"/>
    </source>
</evidence>
<feature type="domain" description="RRM" evidence="5">
    <location>
        <begin position="10"/>
        <end position="88"/>
    </location>
</feature>
<sequence length="363" mass="39920">MDKGPNFVPGKLYVGFVPPTMNIGQFLQDHFAKYGKITDTVIINDDITGTRYGYGFIKFADPSAVDKAIKDNDRLINDHLIRVERSRLKVRSIDQEDYKTNRLFVYLIPKHVSLDALSTFFGEYGKVITCRRERGKHYGFVYFQSAKTVDDILAAHGHWINFRGKFMLEISKHKLQRHLDNADRSREGGDSVAQIPPRTAAYSPAGQNTSSGLRHGNRKVVKNQLWQPYGSYGNVYGSGGEGAMVPSIALPKSIGYGCYYPPPTMYNPQYGTLSHYGYGGAMGGYYAGHYDRHNVVGSAGIPQEGSGSGGSLNATSQVDNSTSLFSYPMVTQGASGSGGSSNANQDDNPDSLFSYQIVRKKGL</sequence>
<reference evidence="6 7" key="1">
    <citation type="journal article" date="2023" name="Plants (Basel)">
        <title>Bridging the Gap: Combining Genomics and Transcriptomics Approaches to Understand Stylosanthes scabra, an Orphan Legume from the Brazilian Caatinga.</title>
        <authorList>
            <person name="Ferreira-Neto J.R.C."/>
            <person name="da Silva M.D."/>
            <person name="Binneck E."/>
            <person name="de Melo N.F."/>
            <person name="da Silva R.H."/>
            <person name="de Melo A.L.T.M."/>
            <person name="Pandolfi V."/>
            <person name="Bustamante F.O."/>
            <person name="Brasileiro-Vidal A.C."/>
            <person name="Benko-Iseppon A.M."/>
        </authorList>
    </citation>
    <scope>NUCLEOTIDE SEQUENCE [LARGE SCALE GENOMIC DNA]</scope>
    <source>
        <tissue evidence="6">Leaves</tissue>
    </source>
</reference>
<dbReference type="Pfam" id="PF00076">
    <property type="entry name" value="RRM_1"/>
    <property type="match status" value="2"/>
</dbReference>
<feature type="domain" description="RRM" evidence="5">
    <location>
        <begin position="101"/>
        <end position="182"/>
    </location>
</feature>
<dbReference type="PROSITE" id="PS50102">
    <property type="entry name" value="RRM"/>
    <property type="match status" value="2"/>
</dbReference>
<organism evidence="6 7">
    <name type="scientific">Stylosanthes scabra</name>
    <dbReference type="NCBI Taxonomy" id="79078"/>
    <lineage>
        <taxon>Eukaryota</taxon>
        <taxon>Viridiplantae</taxon>
        <taxon>Streptophyta</taxon>
        <taxon>Embryophyta</taxon>
        <taxon>Tracheophyta</taxon>
        <taxon>Spermatophyta</taxon>
        <taxon>Magnoliopsida</taxon>
        <taxon>eudicotyledons</taxon>
        <taxon>Gunneridae</taxon>
        <taxon>Pentapetalae</taxon>
        <taxon>rosids</taxon>
        <taxon>fabids</taxon>
        <taxon>Fabales</taxon>
        <taxon>Fabaceae</taxon>
        <taxon>Papilionoideae</taxon>
        <taxon>50 kb inversion clade</taxon>
        <taxon>dalbergioids sensu lato</taxon>
        <taxon>Dalbergieae</taxon>
        <taxon>Pterocarpus clade</taxon>
        <taxon>Stylosanthes</taxon>
    </lineage>
</organism>
<dbReference type="SUPFAM" id="SSF54928">
    <property type="entry name" value="RNA-binding domain, RBD"/>
    <property type="match status" value="2"/>
</dbReference>
<keyword evidence="7" id="KW-1185">Reference proteome</keyword>
<name>A0ABU6VA33_9FABA</name>
<evidence type="ECO:0000313" key="6">
    <source>
        <dbReference type="EMBL" id="MED6170542.1"/>
    </source>
</evidence>
<dbReference type="SMART" id="SM00360">
    <property type="entry name" value="RRM"/>
    <property type="match status" value="2"/>
</dbReference>
<evidence type="ECO:0000256" key="4">
    <source>
        <dbReference type="SAM" id="MobiDB-lite"/>
    </source>
</evidence>
<evidence type="ECO:0000256" key="2">
    <source>
        <dbReference type="ARBA" id="ARBA00023242"/>
    </source>
</evidence>
<comment type="caution">
    <text evidence="6">The sequence shown here is derived from an EMBL/GenBank/DDBJ whole genome shotgun (WGS) entry which is preliminary data.</text>
</comment>